<accession>A0AAF3EQS9</accession>
<evidence type="ECO:0000313" key="14">
    <source>
        <dbReference type="WBParaSite" id="MBELARI_LOCUS19028"/>
    </source>
</evidence>
<feature type="domain" description="Metallo-beta-lactamase" evidence="10">
    <location>
        <begin position="20"/>
        <end position="196"/>
    </location>
</feature>
<dbReference type="InterPro" id="IPR022712">
    <property type="entry name" value="Beta_Casp"/>
</dbReference>
<dbReference type="InterPro" id="IPR035639">
    <property type="entry name" value="CPSF2_MBL"/>
</dbReference>
<dbReference type="SMART" id="SM01027">
    <property type="entry name" value="Beta-Casp"/>
    <property type="match status" value="1"/>
</dbReference>
<evidence type="ECO:0000256" key="9">
    <source>
        <dbReference type="SAM" id="MobiDB-lite"/>
    </source>
</evidence>
<dbReference type="FunFam" id="3.60.15.10:FF:000008">
    <property type="entry name" value="Cleavage and polyadenylation specificity factor subunit 2"/>
    <property type="match status" value="1"/>
</dbReference>
<evidence type="ECO:0000256" key="7">
    <source>
        <dbReference type="ARBA" id="ARBA00065452"/>
    </source>
</evidence>
<proteinExistence type="inferred from homology"/>
<dbReference type="Pfam" id="PF10996">
    <property type="entry name" value="Beta-Casp"/>
    <property type="match status" value="1"/>
</dbReference>
<comment type="subunit">
    <text evidence="7">CPSF is a heterotetramer composed of four distinct subunits 160, 100, 70 and 30 kDa.</text>
</comment>
<evidence type="ECO:0000313" key="13">
    <source>
        <dbReference type="WBParaSite" id="MBELARI_LOCUS1645"/>
    </source>
</evidence>
<feature type="region of interest" description="Disordered" evidence="9">
    <location>
        <begin position="419"/>
        <end position="441"/>
    </location>
</feature>
<dbReference type="WBParaSite" id="MBELARI_LOCUS1645">
    <property type="protein sequence ID" value="MBELARI_LOCUS1645"/>
    <property type="gene ID" value="MBELARI_LOCUS1645"/>
</dbReference>
<evidence type="ECO:0000256" key="8">
    <source>
        <dbReference type="RuleBase" id="RU365006"/>
    </source>
</evidence>
<dbReference type="GO" id="GO:0006398">
    <property type="term" value="P:mRNA 3'-end processing by stem-loop binding and cleavage"/>
    <property type="evidence" value="ECO:0007669"/>
    <property type="project" value="InterPro"/>
</dbReference>
<evidence type="ECO:0000256" key="2">
    <source>
        <dbReference type="ARBA" id="ARBA00010624"/>
    </source>
</evidence>
<dbReference type="GO" id="GO:0003723">
    <property type="term" value="F:RNA binding"/>
    <property type="evidence" value="ECO:0007669"/>
    <property type="project" value="UniProtKB-KW"/>
</dbReference>
<evidence type="ECO:0000256" key="5">
    <source>
        <dbReference type="ARBA" id="ARBA00023242"/>
    </source>
</evidence>
<keyword evidence="5 8" id="KW-0539">Nucleus</keyword>
<dbReference type="Pfam" id="PF07521">
    <property type="entry name" value="RMMBL"/>
    <property type="match status" value="1"/>
</dbReference>
<comment type="subcellular location">
    <subcellularLocation>
        <location evidence="1 8">Nucleus</location>
    </subcellularLocation>
</comment>
<dbReference type="InterPro" id="IPR001279">
    <property type="entry name" value="Metallo-B-lactamas"/>
</dbReference>
<evidence type="ECO:0000256" key="6">
    <source>
        <dbReference type="ARBA" id="ARBA00058386"/>
    </source>
</evidence>
<evidence type="ECO:0000259" key="10">
    <source>
        <dbReference type="SMART" id="SM00849"/>
    </source>
</evidence>
<dbReference type="InterPro" id="IPR027075">
    <property type="entry name" value="CPSF2"/>
</dbReference>
<evidence type="ECO:0000256" key="4">
    <source>
        <dbReference type="ARBA" id="ARBA00022884"/>
    </source>
</evidence>
<name>A0AAF3EQS9_9BILA</name>
<dbReference type="AlphaFoldDB" id="A0AAF3EQS9"/>
<protein>
    <recommendedName>
        <fullName evidence="8">Cleavage and polyadenylation specificity factor subunit 2</fullName>
    </recommendedName>
    <alternativeName>
        <fullName evidence="8">Cleavage and polyadenylation specificity factor 100 kDa subunit</fullName>
    </alternativeName>
</protein>
<sequence length="879" mass="101707">MTSQNQNIRLLPLSGVYDDGPYCYLLMIDECCILLDCGWDDRFNMEYIDKIMAHAPSIDAILISHSDRVHLGALPILVKKGLKCPIYATVPVANLGKLVMYDWMNSHHNIEEFDVFNLDDIDTAWKGVISVNYNQKIMLTGRNVVVKPFCSGHSLGGAVWRITKTGEEAIVYAVAFNHRKERHLNAMPFKDFYRAHVFIMDSVNALYNPPRRKLRDENLVKRIVETVRNGGDVMIVTDTAGRVLETAHFLDYIWNSPAMSNLRNYTLAMMSHVSASVVEHAKMHIDWMNDKIAKTFEETADNPFKFKHVHLVHRIQDLDRLRSPKVVMCSQVDMESGYSHELFPMFVADSRNTIILTGKGRKDTLGAKLLKMAEEGAKGNRFVFDVRKRIPLDGPELEEYRLRNKQRLEAEQEKRLEKFRREQRVHEGVSSSEESDDDEEMADAVDKYMMESDIRNRKRKRIEDDRAFVPAIPGISIKLLAESALLGKRKEASDDEGIEMETNQAKKAKSRRHLSEEERALHPYLDNQFDIFFRHHVLTYYGIANNDTKKKRRAANFPMFSFDNEKKKAYATDYGERINTEIFQERQRNDMFVPAPMQKPEMEGFVDEKAKRKRRLREDGLDEDDEDEEDDILFSLADEDWPTKCVSVRELVEIKCNIEFIDFEGRADGESLAHVLEQVRPRTLILVQGTEKDNNHLREFCEEHNVVEAGVYAPQIDETVSLGLNMQFVDIELTDELCEQIKFTPLLDGGKMAWIDARMISRKKLREKLLPEMREKFIDETNEDSLVADLCPRELSQPHDTVYMNDVKLMTIRDEVRRLVAEAKKASDKVSVELRQGRLVIGQSFAIKRIEAGKFLLEGTIGENYYKWRDFCVKKFAMA</sequence>
<dbReference type="GO" id="GO:0005847">
    <property type="term" value="C:mRNA cleavage and polyadenylation specificity factor complex"/>
    <property type="evidence" value="ECO:0007669"/>
    <property type="project" value="InterPro"/>
</dbReference>
<evidence type="ECO:0000259" key="11">
    <source>
        <dbReference type="SMART" id="SM01027"/>
    </source>
</evidence>
<dbReference type="CDD" id="cd16293">
    <property type="entry name" value="CPSF2-like_MBL-fold"/>
    <property type="match status" value="1"/>
</dbReference>
<dbReference type="InterPro" id="IPR011108">
    <property type="entry name" value="RMMBL"/>
</dbReference>
<evidence type="ECO:0000256" key="3">
    <source>
        <dbReference type="ARBA" id="ARBA00022664"/>
    </source>
</evidence>
<organism evidence="12 13">
    <name type="scientific">Mesorhabditis belari</name>
    <dbReference type="NCBI Taxonomy" id="2138241"/>
    <lineage>
        <taxon>Eukaryota</taxon>
        <taxon>Metazoa</taxon>
        <taxon>Ecdysozoa</taxon>
        <taxon>Nematoda</taxon>
        <taxon>Chromadorea</taxon>
        <taxon>Rhabditida</taxon>
        <taxon>Rhabditina</taxon>
        <taxon>Rhabditomorpha</taxon>
        <taxon>Rhabditoidea</taxon>
        <taxon>Rhabditidae</taxon>
        <taxon>Mesorhabditinae</taxon>
        <taxon>Mesorhabditis</taxon>
    </lineage>
</organism>
<dbReference type="Pfam" id="PF13299">
    <property type="entry name" value="CPSF100_C"/>
    <property type="match status" value="1"/>
</dbReference>
<keyword evidence="12" id="KW-1185">Reference proteome</keyword>
<feature type="domain" description="Beta-Casp" evidence="11">
    <location>
        <begin position="243"/>
        <end position="369"/>
    </location>
</feature>
<keyword evidence="4 8" id="KW-0694">RNA-binding</keyword>
<dbReference type="InterPro" id="IPR036866">
    <property type="entry name" value="RibonucZ/Hydroxyglut_hydro"/>
</dbReference>
<reference evidence="13 14" key="1">
    <citation type="submission" date="2024-02" db="UniProtKB">
        <authorList>
            <consortium name="WormBaseParasite"/>
        </authorList>
    </citation>
    <scope>IDENTIFICATION</scope>
</reference>
<evidence type="ECO:0000313" key="12">
    <source>
        <dbReference type="Proteomes" id="UP000887575"/>
    </source>
</evidence>
<keyword evidence="3 8" id="KW-0507">mRNA processing</keyword>
<dbReference type="PANTHER" id="PTHR45922">
    <property type="entry name" value="CLEAVAGE AND POLYADENYLATION SPECIFICITY FACTOR SUBUNIT 2"/>
    <property type="match status" value="1"/>
</dbReference>
<dbReference type="InterPro" id="IPR025069">
    <property type="entry name" value="Cpsf2_C"/>
</dbReference>
<dbReference type="Proteomes" id="UP000887575">
    <property type="component" value="Unassembled WGS sequence"/>
</dbReference>
<dbReference type="PANTHER" id="PTHR45922:SF1">
    <property type="entry name" value="CLEAVAGE AND POLYADENYLATION SPECIFICITY FACTOR SUBUNIT 2"/>
    <property type="match status" value="1"/>
</dbReference>
<evidence type="ECO:0000256" key="1">
    <source>
        <dbReference type="ARBA" id="ARBA00004123"/>
    </source>
</evidence>
<dbReference type="SMART" id="SM00849">
    <property type="entry name" value="Lactamase_B"/>
    <property type="match status" value="1"/>
</dbReference>
<feature type="region of interest" description="Disordered" evidence="9">
    <location>
        <begin position="492"/>
        <end position="514"/>
    </location>
</feature>
<dbReference type="WBParaSite" id="MBELARI_LOCUS19028">
    <property type="protein sequence ID" value="MBELARI_LOCUS19028"/>
    <property type="gene ID" value="MBELARI_LOCUS19028"/>
</dbReference>
<dbReference type="SUPFAM" id="SSF56281">
    <property type="entry name" value="Metallo-hydrolase/oxidoreductase"/>
    <property type="match status" value="1"/>
</dbReference>
<comment type="function">
    <text evidence="6">CPSF plays a key role in pre-mRNA 3'-end formation, recognizing the AAUAAA signal sequence and interacting with poly(A)polymerase and other factors to bring about cleavage and poly(A) addition.</text>
</comment>
<dbReference type="Pfam" id="PF16661">
    <property type="entry name" value="Lactamase_B_6"/>
    <property type="match status" value="1"/>
</dbReference>
<comment type="similarity">
    <text evidence="2 8">Belongs to the metallo-beta-lactamase superfamily. RNA-metabolizing metallo-beta-lactamase-like family. CPSF2/YSH1 subfamily.</text>
</comment>
<dbReference type="Gene3D" id="3.60.15.10">
    <property type="entry name" value="Ribonuclease Z/Hydroxyacylglutathione hydrolase-like"/>
    <property type="match status" value="1"/>
</dbReference>